<organism evidence="3 4">
    <name type="scientific">Azospirillum oryzae</name>
    <dbReference type="NCBI Taxonomy" id="286727"/>
    <lineage>
        <taxon>Bacteria</taxon>
        <taxon>Pseudomonadati</taxon>
        <taxon>Pseudomonadota</taxon>
        <taxon>Alphaproteobacteria</taxon>
        <taxon>Rhodospirillales</taxon>
        <taxon>Azospirillaceae</taxon>
        <taxon>Azospirillum</taxon>
    </lineage>
</organism>
<evidence type="ECO:0000256" key="1">
    <source>
        <dbReference type="SAM" id="Coils"/>
    </source>
</evidence>
<geneLocation type="plasmid" evidence="3 4">
    <name>unnamed7</name>
</geneLocation>
<dbReference type="KEGG" id="aoz:HUE56_29950"/>
<protein>
    <recommendedName>
        <fullName evidence="5">Lipoprotein</fullName>
    </recommendedName>
</protein>
<evidence type="ECO:0000256" key="2">
    <source>
        <dbReference type="SAM" id="SignalP"/>
    </source>
</evidence>
<accession>A0A6N1AU13</accession>
<dbReference type="PROSITE" id="PS51257">
    <property type="entry name" value="PROKAR_LIPOPROTEIN"/>
    <property type="match status" value="1"/>
</dbReference>
<reference evidence="3 4" key="1">
    <citation type="submission" date="2020-06" db="EMBL/GenBank/DDBJ databases">
        <title>Complete genome of Azosprillum oryzae KACC14407.</title>
        <authorList>
            <person name="Kim M."/>
            <person name="Park Y.-J."/>
            <person name="Shin J.-H."/>
        </authorList>
    </citation>
    <scope>NUCLEOTIDE SEQUENCE [LARGE SCALE GENOMIC DNA]</scope>
    <source>
        <strain evidence="3 4">KACC 14407</strain>
        <plasmid evidence="3 4">unnamed7</plasmid>
    </source>
</reference>
<dbReference type="EMBL" id="CP054622">
    <property type="protein sequence ID" value="QKS54728.1"/>
    <property type="molecule type" value="Genomic_DNA"/>
</dbReference>
<gene>
    <name evidence="3" type="ORF">HUE56_29950</name>
</gene>
<evidence type="ECO:0008006" key="5">
    <source>
        <dbReference type="Google" id="ProtNLM"/>
    </source>
</evidence>
<keyword evidence="4" id="KW-1185">Reference proteome</keyword>
<keyword evidence="2" id="KW-0732">Signal</keyword>
<keyword evidence="3" id="KW-0614">Plasmid</keyword>
<evidence type="ECO:0000313" key="4">
    <source>
        <dbReference type="Proteomes" id="UP000509702"/>
    </source>
</evidence>
<dbReference type="AlphaFoldDB" id="A0A6N1AU13"/>
<keyword evidence="1" id="KW-0175">Coiled coil</keyword>
<feature type="coiled-coil region" evidence="1">
    <location>
        <begin position="167"/>
        <end position="201"/>
    </location>
</feature>
<evidence type="ECO:0000313" key="3">
    <source>
        <dbReference type="EMBL" id="QKS54728.1"/>
    </source>
</evidence>
<proteinExistence type="predicted"/>
<dbReference type="RefSeq" id="WP_136705959.1">
    <property type="nucleotide sequence ID" value="NZ_BSOV01000001.1"/>
</dbReference>
<sequence>MNRLPAAALRSIAVATVAVSLAACTTTSRPRPTDGWQQARDAQRQLLSSTGLENHFKQPLVDGKPTVTTGRDARFDTLNISYDPRYVTQEEINQAGTRFCEKQKQGRQATLLEMTAGQVDESSRVVREQIQRVGSATFFCTNGSAADESLLAGYKGSRTTALQQEAQRSAMQRSAQLRARIEESQENRARWEAIKRRDEQRVNGATGYDYVPTP</sequence>
<feature type="signal peptide" evidence="2">
    <location>
        <begin position="1"/>
        <end position="22"/>
    </location>
</feature>
<name>A0A6N1AU13_9PROT</name>
<feature type="chain" id="PRO_5028906112" description="Lipoprotein" evidence="2">
    <location>
        <begin position="23"/>
        <end position="214"/>
    </location>
</feature>
<dbReference type="Proteomes" id="UP000509702">
    <property type="component" value="Plasmid unnamed7"/>
</dbReference>